<proteinExistence type="predicted"/>
<gene>
    <name evidence="1" type="ORF">ACD_2C00244G0004</name>
</gene>
<name>K2FD35_9BACT</name>
<protein>
    <submittedName>
        <fullName evidence="1">Uncharacterized protein</fullName>
    </submittedName>
</protein>
<dbReference type="AlphaFoldDB" id="K2FD35"/>
<evidence type="ECO:0000313" key="1">
    <source>
        <dbReference type="EMBL" id="EKE29041.1"/>
    </source>
</evidence>
<reference evidence="1" key="1">
    <citation type="journal article" date="2012" name="Science">
        <title>Fermentation, hydrogen, and sulfur metabolism in multiple uncultivated bacterial phyla.</title>
        <authorList>
            <person name="Wrighton K.C."/>
            <person name="Thomas B.C."/>
            <person name="Sharon I."/>
            <person name="Miller C.S."/>
            <person name="Castelle C.J."/>
            <person name="VerBerkmoes N.C."/>
            <person name="Wilkins M.J."/>
            <person name="Hettich R.L."/>
            <person name="Lipton M.S."/>
            <person name="Williams K.H."/>
            <person name="Long P.E."/>
            <person name="Banfield J.F."/>
        </authorList>
    </citation>
    <scope>NUCLEOTIDE SEQUENCE [LARGE SCALE GENOMIC DNA]</scope>
</reference>
<comment type="caution">
    <text evidence="1">The sequence shown here is derived from an EMBL/GenBank/DDBJ whole genome shotgun (WGS) entry which is preliminary data.</text>
</comment>
<sequence length="247" mass="29340">MVTLFFSTDPKITEILARSLELKKIEDSEEFSGFDLYKKAWHILCHSSTGEHIFRQAFLYAYSEYDPEVIMYVSTATKVSTEIKEWDIVLPNVFFELHKDLKSLDLSKENRDSLLSHPLFLEQYTLQNDYDFWEFGLRVGWICVTKNENQETDEETLEKIQISYEADIIDDYAYWFLDEAKKLDILDRTYVVLWAIAKNPEISFIHIVHIISFLLENLDWENLIEDDGEEDEIELLNDEDFKEKDMN</sequence>
<dbReference type="EMBL" id="AMFJ01000244">
    <property type="protein sequence ID" value="EKE29041.1"/>
    <property type="molecule type" value="Genomic_DNA"/>
</dbReference>
<organism evidence="1">
    <name type="scientific">uncultured bacterium</name>
    <name type="common">gcode 4</name>
    <dbReference type="NCBI Taxonomy" id="1234023"/>
    <lineage>
        <taxon>Bacteria</taxon>
        <taxon>environmental samples</taxon>
    </lineage>
</organism>
<accession>K2FD35</accession>